<evidence type="ECO:0000256" key="2">
    <source>
        <dbReference type="ARBA" id="ARBA00022475"/>
    </source>
</evidence>
<sequence length="727" mass="74221">MRDLRLGWRMAVAAGSRSWLRLALGAVAGLVAALLLASAVAAYSAINTAEERDEARRPINSDNGNSSLLMAERRSSYRGEDVTVLPVVAPPGSPVPPGLAAWPASGTIAVSPAMASALTDPVLRAEFPQPVAAVVGPEGITGPGELLVYTVVDPFPGDEQSLRPVVGFGTDPPPGVTTIHLGGQKDWTDLLTPSRILILLALLYILLPLAVVIATATRLSAATRDRKLASLRVIGFSARRCQVINAVETVVATGIGAVLGLVLFALVRGVRDQWWIGPVGAYSNDLTLGVAPVLAVAVGVPLYAVLVSAIAIGSAVRDPFRPVRRAPVRPSALRLVPLGLGVAGLVTGLVLGPVDPSIGEEAAWLLLPTAGGAVLTLVGLLTSLPLLLRRFGDRMARTGSLPVRLGGAALRRDSVAGTRVLAGVLAGLCASGAGMVLSAATSTDGAVPQSHIGEVIKMSISQPLSPAVLGELAAIDGVSGVARSANVNGTTLIADCASLRALYTGAESCVDGKRYVLPGSGGAGVELPLVNRTPNSRDFLTDVVTPAALDPAEVPQLTSTVVIDGGVPTADRIRAVLGALAPAADAAGPIIVRQAMDTATLGPVVTALAITTLSLGAIALAITTTDDVLRRRREQSRLRVVGLDPGTLRGTALVRVWTPTLTGGLLTTVVATAISAALLRALGKPLTPALTTVAPLLVATVLLCALLAVPVATSAVPPLTARALRRE</sequence>
<dbReference type="GO" id="GO:0005886">
    <property type="term" value="C:plasma membrane"/>
    <property type="evidence" value="ECO:0007669"/>
    <property type="project" value="UniProtKB-SubCell"/>
</dbReference>
<feature type="domain" description="ABC3 transporter permease C-terminal" evidence="7">
    <location>
        <begin position="202"/>
        <end position="317"/>
    </location>
</feature>
<name>A0A2S6GDC6_9PSEU</name>
<evidence type="ECO:0000256" key="5">
    <source>
        <dbReference type="ARBA" id="ARBA00023136"/>
    </source>
</evidence>
<evidence type="ECO:0000259" key="7">
    <source>
        <dbReference type="Pfam" id="PF02687"/>
    </source>
</evidence>
<feature type="transmembrane region" description="Helical" evidence="6">
    <location>
        <begin position="332"/>
        <end position="351"/>
    </location>
</feature>
<dbReference type="InterPro" id="IPR003838">
    <property type="entry name" value="ABC3_permease_C"/>
</dbReference>
<evidence type="ECO:0000313" key="8">
    <source>
        <dbReference type="EMBL" id="PPK63248.1"/>
    </source>
</evidence>
<dbReference type="OrthoDB" id="9821089at2"/>
<feature type="transmembrane region" description="Helical" evidence="6">
    <location>
        <begin position="243"/>
        <end position="266"/>
    </location>
</feature>
<evidence type="ECO:0000256" key="3">
    <source>
        <dbReference type="ARBA" id="ARBA00022692"/>
    </source>
</evidence>
<dbReference type="EMBL" id="PTIX01000030">
    <property type="protein sequence ID" value="PPK63248.1"/>
    <property type="molecule type" value="Genomic_DNA"/>
</dbReference>
<organism evidence="8 9">
    <name type="scientific">Actinokineospora auranticolor</name>
    <dbReference type="NCBI Taxonomy" id="155976"/>
    <lineage>
        <taxon>Bacteria</taxon>
        <taxon>Bacillati</taxon>
        <taxon>Actinomycetota</taxon>
        <taxon>Actinomycetes</taxon>
        <taxon>Pseudonocardiales</taxon>
        <taxon>Pseudonocardiaceae</taxon>
        <taxon>Actinokineospora</taxon>
    </lineage>
</organism>
<evidence type="ECO:0000313" key="9">
    <source>
        <dbReference type="Proteomes" id="UP000239203"/>
    </source>
</evidence>
<feature type="transmembrane region" description="Helical" evidence="6">
    <location>
        <begin position="601"/>
        <end position="623"/>
    </location>
</feature>
<dbReference type="RefSeq" id="WP_104482898.1">
    <property type="nucleotide sequence ID" value="NZ_CP154825.1"/>
</dbReference>
<proteinExistence type="predicted"/>
<comment type="caution">
    <text evidence="8">The sequence shown here is derived from an EMBL/GenBank/DDBJ whole genome shotgun (WGS) entry which is preliminary data.</text>
</comment>
<feature type="transmembrane region" description="Helical" evidence="6">
    <location>
        <begin position="420"/>
        <end position="440"/>
    </location>
</feature>
<keyword evidence="4 6" id="KW-1133">Transmembrane helix</keyword>
<keyword evidence="3 6" id="KW-0812">Transmembrane</keyword>
<dbReference type="Pfam" id="PF02687">
    <property type="entry name" value="FtsX"/>
    <property type="match status" value="2"/>
</dbReference>
<feature type="transmembrane region" description="Helical" evidence="6">
    <location>
        <begin position="286"/>
        <end position="312"/>
    </location>
</feature>
<evidence type="ECO:0000256" key="1">
    <source>
        <dbReference type="ARBA" id="ARBA00004651"/>
    </source>
</evidence>
<keyword evidence="9" id="KW-1185">Reference proteome</keyword>
<feature type="transmembrane region" description="Helical" evidence="6">
    <location>
        <begin position="363"/>
        <end position="388"/>
    </location>
</feature>
<comment type="subcellular location">
    <subcellularLocation>
        <location evidence="1">Cell membrane</location>
        <topology evidence="1">Multi-pass membrane protein</topology>
    </subcellularLocation>
</comment>
<evidence type="ECO:0000256" key="6">
    <source>
        <dbReference type="SAM" id="Phobius"/>
    </source>
</evidence>
<evidence type="ECO:0000256" key="4">
    <source>
        <dbReference type="ARBA" id="ARBA00022989"/>
    </source>
</evidence>
<feature type="domain" description="ABC3 transporter permease C-terminal" evidence="7">
    <location>
        <begin position="608"/>
        <end position="714"/>
    </location>
</feature>
<feature type="transmembrane region" description="Helical" evidence="6">
    <location>
        <begin position="196"/>
        <end position="222"/>
    </location>
</feature>
<keyword evidence="5 6" id="KW-0472">Membrane</keyword>
<dbReference type="AlphaFoldDB" id="A0A2S6GDC6"/>
<reference evidence="8 9" key="1">
    <citation type="submission" date="2018-02" db="EMBL/GenBank/DDBJ databases">
        <title>Genomic Encyclopedia of Archaeal and Bacterial Type Strains, Phase II (KMG-II): from individual species to whole genera.</title>
        <authorList>
            <person name="Goeker M."/>
        </authorList>
    </citation>
    <scope>NUCLEOTIDE SEQUENCE [LARGE SCALE GENOMIC DNA]</scope>
    <source>
        <strain evidence="8 9">YU 961-1</strain>
    </source>
</reference>
<gene>
    <name evidence="8" type="ORF">CLV40_13040</name>
</gene>
<accession>A0A2S6GDC6</accession>
<feature type="transmembrane region" description="Helical" evidence="6">
    <location>
        <begin position="694"/>
        <end position="716"/>
    </location>
</feature>
<protein>
    <submittedName>
        <fullName evidence="8">FtsX-like permease family protein</fullName>
    </submittedName>
</protein>
<dbReference type="Proteomes" id="UP000239203">
    <property type="component" value="Unassembled WGS sequence"/>
</dbReference>
<keyword evidence="2" id="KW-1003">Cell membrane</keyword>
<feature type="transmembrane region" description="Helical" evidence="6">
    <location>
        <begin position="661"/>
        <end position="682"/>
    </location>
</feature>